<protein>
    <recommendedName>
        <fullName evidence="1">Fungal lipase-type domain-containing protein</fullName>
    </recommendedName>
</protein>
<dbReference type="GO" id="GO:0006629">
    <property type="term" value="P:lipid metabolic process"/>
    <property type="evidence" value="ECO:0007669"/>
    <property type="project" value="InterPro"/>
</dbReference>
<dbReference type="InterPro" id="IPR029058">
    <property type="entry name" value="AB_hydrolase_fold"/>
</dbReference>
<organism evidence="2 3">
    <name type="scientific">Mariniradius saccharolyticus AK6</name>
    <dbReference type="NCBI Taxonomy" id="1239962"/>
    <lineage>
        <taxon>Bacteria</taxon>
        <taxon>Pseudomonadati</taxon>
        <taxon>Bacteroidota</taxon>
        <taxon>Cytophagia</taxon>
        <taxon>Cytophagales</taxon>
        <taxon>Cyclobacteriaceae</taxon>
        <taxon>Mariniradius</taxon>
    </lineage>
</organism>
<dbReference type="InterPro" id="IPR051218">
    <property type="entry name" value="Sec_MonoDiacylglyc_Lipase"/>
</dbReference>
<dbReference type="AlphaFoldDB" id="M7XCS1"/>
<dbReference type="eggNOG" id="COG3187">
    <property type="taxonomic scope" value="Bacteria"/>
</dbReference>
<dbReference type="STRING" id="1239962.C943_01032"/>
<dbReference type="InterPro" id="IPR002921">
    <property type="entry name" value="Fungal_lipase-type"/>
</dbReference>
<sequence length="374" mass="42686">MRNTPCWNWRRISLLLFLAFYSVNGLRAQGLKPGFSPKEYLELMKVSAKFAQDSLYLSKIPEPEFFEKIYDSPEMGLKNKWQLWFDKDSNTALVSIRGTAGDPSSWLENFYSGMVPASGTLQIAKDFRFDYQVAANPRAAVHVGWLLATAFIARDLGPKMDSLYQAGTKDLLIMGHSQGGGIAYLLTAYLLTNRANGKIPSDWIIKTYCSAAPKPGNLFFAMDYENLTQDGWAYNVINASDWVPQTPFSIQTIADFNKVNPFSDVDQILKKQKFSQRLLFKHVYNKLDKPTRKASRNFEKFLGDKATGLVQRYLPEFQKPTFAGTMDYARAGNTISLTADAAYLEKYPDDPEKIFMHHFHLPYMELIERRYGTR</sequence>
<evidence type="ECO:0000259" key="1">
    <source>
        <dbReference type="Pfam" id="PF01764"/>
    </source>
</evidence>
<gene>
    <name evidence="2" type="ORF">C943_01032</name>
</gene>
<dbReference type="EMBL" id="AMZY02000012">
    <property type="protein sequence ID" value="EMS32679.1"/>
    <property type="molecule type" value="Genomic_DNA"/>
</dbReference>
<keyword evidence="3" id="KW-1185">Reference proteome</keyword>
<dbReference type="OrthoDB" id="927373at2"/>
<evidence type="ECO:0000313" key="2">
    <source>
        <dbReference type="EMBL" id="EMS32679.1"/>
    </source>
</evidence>
<name>M7XCS1_9BACT</name>
<dbReference type="CDD" id="cd00519">
    <property type="entry name" value="Lipase_3"/>
    <property type="match status" value="1"/>
</dbReference>
<dbReference type="SUPFAM" id="SSF53474">
    <property type="entry name" value="alpha/beta-Hydrolases"/>
    <property type="match status" value="1"/>
</dbReference>
<dbReference type="RefSeq" id="WP_008628524.1">
    <property type="nucleotide sequence ID" value="NZ_AMZY02000012.1"/>
</dbReference>
<comment type="caution">
    <text evidence="2">The sequence shown here is derived from an EMBL/GenBank/DDBJ whole genome shotgun (WGS) entry which is preliminary data.</text>
</comment>
<dbReference type="PANTHER" id="PTHR45856">
    <property type="entry name" value="ALPHA/BETA-HYDROLASES SUPERFAMILY PROTEIN"/>
    <property type="match status" value="1"/>
</dbReference>
<dbReference type="Gene3D" id="3.40.50.1820">
    <property type="entry name" value="alpha/beta hydrolase"/>
    <property type="match status" value="1"/>
</dbReference>
<feature type="domain" description="Fungal lipase-type" evidence="1">
    <location>
        <begin position="94"/>
        <end position="248"/>
    </location>
</feature>
<dbReference type="InParanoid" id="M7XCS1"/>
<evidence type="ECO:0000313" key="3">
    <source>
        <dbReference type="Proteomes" id="UP000010953"/>
    </source>
</evidence>
<dbReference type="PANTHER" id="PTHR45856:SF24">
    <property type="entry name" value="FUNGAL LIPASE-LIKE DOMAIN-CONTAINING PROTEIN"/>
    <property type="match status" value="1"/>
</dbReference>
<proteinExistence type="predicted"/>
<dbReference type="Pfam" id="PF01764">
    <property type="entry name" value="Lipase_3"/>
    <property type="match status" value="1"/>
</dbReference>
<accession>M7XCS1</accession>
<reference evidence="2" key="1">
    <citation type="submission" date="2013-01" db="EMBL/GenBank/DDBJ databases">
        <title>Genome assembly of Mariniradius saccharolyticus AK6.</title>
        <authorList>
            <person name="Vaidya B."/>
            <person name="Khatri I."/>
            <person name="Tanuku N.R.S."/>
            <person name="Subramanian S."/>
            <person name="Pinnaka A."/>
        </authorList>
    </citation>
    <scope>NUCLEOTIDE SEQUENCE [LARGE SCALE GENOMIC DNA]</scope>
    <source>
        <strain evidence="2">AK6</strain>
    </source>
</reference>
<dbReference type="Proteomes" id="UP000010953">
    <property type="component" value="Unassembled WGS sequence"/>
</dbReference>